<dbReference type="InterPro" id="IPR016032">
    <property type="entry name" value="Sig_transdc_resp-reg_C-effctor"/>
</dbReference>
<dbReference type="SUPFAM" id="SSF48452">
    <property type="entry name" value="TPR-like"/>
    <property type="match status" value="3"/>
</dbReference>
<dbReference type="PROSITE" id="PS51755">
    <property type="entry name" value="OMPR_PHOB"/>
    <property type="match status" value="1"/>
</dbReference>
<feature type="repeat" description="TPR" evidence="5">
    <location>
        <begin position="911"/>
        <end position="944"/>
    </location>
</feature>
<feature type="compositionally biased region" description="Low complexity" evidence="7">
    <location>
        <begin position="321"/>
        <end position="331"/>
    </location>
</feature>
<dbReference type="InterPro" id="IPR011990">
    <property type="entry name" value="TPR-like_helical_dom_sf"/>
</dbReference>
<evidence type="ECO:0000256" key="4">
    <source>
        <dbReference type="ARBA" id="ARBA00023163"/>
    </source>
</evidence>
<gene>
    <name evidence="9" type="ORF">ACFO60_22420</name>
</gene>
<dbReference type="PANTHER" id="PTHR35807:SF1">
    <property type="entry name" value="TRANSCRIPTIONAL REGULATOR REDD"/>
    <property type="match status" value="1"/>
</dbReference>
<dbReference type="PROSITE" id="PS50005">
    <property type="entry name" value="TPR"/>
    <property type="match status" value="1"/>
</dbReference>
<keyword evidence="3 6" id="KW-0238">DNA-binding</keyword>
<keyword evidence="4" id="KW-0804">Transcription</keyword>
<dbReference type="Gene3D" id="1.10.10.10">
    <property type="entry name" value="Winged helix-like DNA-binding domain superfamily/Winged helix DNA-binding domain"/>
    <property type="match status" value="1"/>
</dbReference>
<feature type="domain" description="OmpR/PhoB-type" evidence="8">
    <location>
        <begin position="1"/>
        <end position="103"/>
    </location>
</feature>
<keyword evidence="2" id="KW-0805">Transcription regulation</keyword>
<evidence type="ECO:0000256" key="6">
    <source>
        <dbReference type="PROSITE-ProRule" id="PRU01091"/>
    </source>
</evidence>
<feature type="compositionally biased region" description="Low complexity" evidence="7">
    <location>
        <begin position="265"/>
        <end position="289"/>
    </location>
</feature>
<dbReference type="PANTHER" id="PTHR35807">
    <property type="entry name" value="TRANSCRIPTIONAL REGULATOR REDD-RELATED"/>
    <property type="match status" value="1"/>
</dbReference>
<protein>
    <submittedName>
        <fullName evidence="9">BTAD domain-containing putative transcriptional regulator</fullName>
    </submittedName>
</protein>
<feature type="region of interest" description="Disordered" evidence="7">
    <location>
        <begin position="253"/>
        <end position="336"/>
    </location>
</feature>
<dbReference type="Pfam" id="PF00931">
    <property type="entry name" value="NB-ARC"/>
    <property type="match status" value="1"/>
</dbReference>
<evidence type="ECO:0000256" key="5">
    <source>
        <dbReference type="PROSITE-ProRule" id="PRU00339"/>
    </source>
</evidence>
<dbReference type="RefSeq" id="WP_380843091.1">
    <property type="nucleotide sequence ID" value="NZ_JBHSFP010000016.1"/>
</dbReference>
<dbReference type="Gene3D" id="1.25.40.10">
    <property type="entry name" value="Tetratricopeptide repeat domain"/>
    <property type="match status" value="2"/>
</dbReference>
<dbReference type="InterPro" id="IPR001867">
    <property type="entry name" value="OmpR/PhoB-type_DNA-bd"/>
</dbReference>
<dbReference type="Proteomes" id="UP001596004">
    <property type="component" value="Unassembled WGS sequence"/>
</dbReference>
<evidence type="ECO:0000313" key="10">
    <source>
        <dbReference type="Proteomes" id="UP001596004"/>
    </source>
</evidence>
<dbReference type="InterPro" id="IPR005158">
    <property type="entry name" value="BTAD"/>
</dbReference>
<reference evidence="10" key="1">
    <citation type="journal article" date="2019" name="Int. J. Syst. Evol. Microbiol.">
        <title>The Global Catalogue of Microorganisms (GCM) 10K type strain sequencing project: providing services to taxonomists for standard genome sequencing and annotation.</title>
        <authorList>
            <consortium name="The Broad Institute Genomics Platform"/>
            <consortium name="The Broad Institute Genome Sequencing Center for Infectious Disease"/>
            <person name="Wu L."/>
            <person name="Ma J."/>
        </authorList>
    </citation>
    <scope>NUCLEOTIDE SEQUENCE [LARGE SCALE GENOMIC DNA]</scope>
    <source>
        <strain evidence="10">CGMCC 4.7132</strain>
    </source>
</reference>
<dbReference type="SUPFAM" id="SSF46894">
    <property type="entry name" value="C-terminal effector domain of the bipartite response regulators"/>
    <property type="match status" value="1"/>
</dbReference>
<dbReference type="SMART" id="SM00028">
    <property type="entry name" value="TPR"/>
    <property type="match status" value="4"/>
</dbReference>
<dbReference type="Pfam" id="PF03704">
    <property type="entry name" value="BTAD"/>
    <property type="match status" value="1"/>
</dbReference>
<dbReference type="SUPFAM" id="SSF52540">
    <property type="entry name" value="P-loop containing nucleoside triphosphate hydrolases"/>
    <property type="match status" value="1"/>
</dbReference>
<dbReference type="InterPro" id="IPR002182">
    <property type="entry name" value="NB-ARC"/>
</dbReference>
<evidence type="ECO:0000256" key="7">
    <source>
        <dbReference type="SAM" id="MobiDB-lite"/>
    </source>
</evidence>
<keyword evidence="5" id="KW-0802">TPR repeat</keyword>
<comment type="caution">
    <text evidence="9">The sequence shown here is derived from an EMBL/GenBank/DDBJ whole genome shotgun (WGS) entry which is preliminary data.</text>
</comment>
<keyword evidence="10" id="KW-1185">Reference proteome</keyword>
<evidence type="ECO:0000256" key="1">
    <source>
        <dbReference type="ARBA" id="ARBA00005820"/>
    </source>
</evidence>
<dbReference type="SMART" id="SM00862">
    <property type="entry name" value="Trans_reg_C"/>
    <property type="match status" value="1"/>
</dbReference>
<proteinExistence type="inferred from homology"/>
<dbReference type="Gene3D" id="3.40.50.300">
    <property type="entry name" value="P-loop containing nucleotide triphosphate hydrolases"/>
    <property type="match status" value="1"/>
</dbReference>
<dbReference type="EMBL" id="JBHSFP010000016">
    <property type="protein sequence ID" value="MFC4533535.1"/>
    <property type="molecule type" value="Genomic_DNA"/>
</dbReference>
<evidence type="ECO:0000256" key="2">
    <source>
        <dbReference type="ARBA" id="ARBA00023015"/>
    </source>
</evidence>
<dbReference type="Pfam" id="PF13374">
    <property type="entry name" value="TPR_10"/>
    <property type="match status" value="1"/>
</dbReference>
<evidence type="ECO:0000259" key="8">
    <source>
        <dbReference type="PROSITE" id="PS51755"/>
    </source>
</evidence>
<evidence type="ECO:0000313" key="9">
    <source>
        <dbReference type="EMBL" id="MFC4533535.1"/>
    </source>
</evidence>
<dbReference type="SMART" id="SM01043">
    <property type="entry name" value="BTAD"/>
    <property type="match status" value="1"/>
</dbReference>
<organism evidence="9 10">
    <name type="scientific">Sphaerisporangium dianthi</name>
    <dbReference type="NCBI Taxonomy" id="1436120"/>
    <lineage>
        <taxon>Bacteria</taxon>
        <taxon>Bacillati</taxon>
        <taxon>Actinomycetota</taxon>
        <taxon>Actinomycetes</taxon>
        <taxon>Streptosporangiales</taxon>
        <taxon>Streptosporangiaceae</taxon>
        <taxon>Sphaerisporangium</taxon>
    </lineage>
</organism>
<name>A0ABV9CMD5_9ACTN</name>
<dbReference type="Pfam" id="PF00486">
    <property type="entry name" value="Trans_reg_C"/>
    <property type="match status" value="1"/>
</dbReference>
<dbReference type="PRINTS" id="PR00364">
    <property type="entry name" value="DISEASERSIST"/>
</dbReference>
<dbReference type="InterPro" id="IPR036388">
    <property type="entry name" value="WH-like_DNA-bd_sf"/>
</dbReference>
<dbReference type="Pfam" id="PF13424">
    <property type="entry name" value="TPR_12"/>
    <property type="match status" value="2"/>
</dbReference>
<dbReference type="InterPro" id="IPR027417">
    <property type="entry name" value="P-loop_NTPase"/>
</dbReference>
<sequence>MTPTGPVRFAVLGPVLGWRDGAELNLGPPRQRAVLAVLLARVGRPTGLAEIVDVLWGQDPPESAVNVVQRHIGALRRLLEPDLPRRAVGRWLVRSGGGYRLDLDAGALDLLRFRALVDRARRGTAGDAPASVRLFVEALELWRGPAADGISEEIRARPLFAALDQEYLEVLKEAADTALRARTVTRLVPLLQQAAGANPFDEPLHTRLLLALAATGHRAGALAVYRAMYSRLDESLGIGPGPEMRAAHDQVLGETAPEPPPPAPAETAPPAENTGPAGAPRPSGAAEPSRTPDPTGTARPSGNVRPAGTAEPSGNVRPSETAEPAGTATAGRVRPAQLPADLPAFAGRREELAQVLALLPDGNDPAAAVVISAIGGMAGVGKTTLAVHWAHQVAHRFPDGQLYVDLRGFDPAGPLDPAEALRAFLSALGVPTREVPPGLDARAALYRSLLADRRVLVLLDNARDSGQARPLLPAAPGCLAVVTSRNQLSGLVAGEGARPLTLDLLSDAEAHEFLSLRLGADRVRAEPAAVREIAALCARLPIALAVASARALTNPGFSLAAIAAELRAAHGSLDAFTGADGADVGAVFSCSYRALTPPAAKLFRLLALHPGPDVSASAAAALVGLPVRRTRPLLAELTRAHLLTEHVPGRYGGHDLLRAYAADRGQAEDSESGRRAAVQRMVDHYLHSAYRAARLFSSHRDAIPLPPPVPGVFPDDLADPEQASDWLTTEHAVLLAVIGSAADTGLDASAWRLAWAIAHFLGRRGHWHDLAASHRVALKAAQRIGDRTGMAHAHRGLARASADLGRHDEAMLHLDRALELFASAGDGVAQAHTHRNLSWVLELRERYEGALVHAQQAYDLFQAAGHRPGQAASLNAVGWYHALLGRHERALAHCRRALALLEELGDLYGQADTLDSLGYALHHLGRYEEATASYQSALELYRRLGVRYAESDTLTRLSDTHLSAGRAEQARDALREALAGLDELGHPGAAPVRARLRALELPSTART</sequence>
<comment type="similarity">
    <text evidence="1">Belongs to the AfsR/DnrI/RedD regulatory family.</text>
</comment>
<accession>A0ABV9CMD5</accession>
<evidence type="ECO:0000256" key="3">
    <source>
        <dbReference type="ARBA" id="ARBA00023125"/>
    </source>
</evidence>
<dbReference type="CDD" id="cd15831">
    <property type="entry name" value="BTAD"/>
    <property type="match status" value="1"/>
</dbReference>
<dbReference type="InterPro" id="IPR051677">
    <property type="entry name" value="AfsR-DnrI-RedD_regulator"/>
</dbReference>
<feature type="DNA-binding region" description="OmpR/PhoB-type" evidence="6">
    <location>
        <begin position="1"/>
        <end position="103"/>
    </location>
</feature>
<dbReference type="InterPro" id="IPR019734">
    <property type="entry name" value="TPR_rpt"/>
</dbReference>